<feature type="compositionally biased region" description="Basic and acidic residues" evidence="2">
    <location>
        <begin position="42"/>
        <end position="51"/>
    </location>
</feature>
<dbReference type="InterPro" id="IPR026212">
    <property type="entry name" value="Cep78"/>
</dbReference>
<dbReference type="SMART" id="SM00367">
    <property type="entry name" value="LRR_CC"/>
    <property type="match status" value="3"/>
</dbReference>
<dbReference type="SUPFAM" id="SSF52047">
    <property type="entry name" value="RNI-like"/>
    <property type="match status" value="1"/>
</dbReference>
<proteinExistence type="predicted"/>
<organism evidence="3">
    <name type="scientific">Anopheles coluzzii</name>
    <name type="common">African malaria mosquito</name>
    <dbReference type="NCBI Taxonomy" id="1518534"/>
    <lineage>
        <taxon>Eukaryota</taxon>
        <taxon>Metazoa</taxon>
        <taxon>Ecdysozoa</taxon>
        <taxon>Arthropoda</taxon>
        <taxon>Hexapoda</taxon>
        <taxon>Insecta</taxon>
        <taxon>Pterygota</taxon>
        <taxon>Neoptera</taxon>
        <taxon>Endopterygota</taxon>
        <taxon>Diptera</taxon>
        <taxon>Nematocera</taxon>
        <taxon>Culicoidea</taxon>
        <taxon>Culicidae</taxon>
        <taxon>Anophelinae</taxon>
        <taxon>Anopheles</taxon>
    </lineage>
</organism>
<evidence type="ECO:0000313" key="3">
    <source>
        <dbReference type="EnsemblMetazoa" id="ACOM029121-PA.1"/>
    </source>
</evidence>
<feature type="compositionally biased region" description="Polar residues" evidence="2">
    <location>
        <begin position="23"/>
        <end position="38"/>
    </location>
</feature>
<dbReference type="GO" id="GO:0044782">
    <property type="term" value="P:cilium organization"/>
    <property type="evidence" value="ECO:0007669"/>
    <property type="project" value="TreeGrafter"/>
</dbReference>
<dbReference type="Gene3D" id="3.80.10.10">
    <property type="entry name" value="Ribonuclease Inhibitor"/>
    <property type="match status" value="2"/>
</dbReference>
<dbReference type="EnsemblMetazoa" id="ACOM029121-RA">
    <property type="protein sequence ID" value="ACOM029121-PA.1"/>
    <property type="gene ID" value="ACOM029121"/>
</dbReference>
<dbReference type="SMART" id="SM00368">
    <property type="entry name" value="LRR_RI"/>
    <property type="match status" value="3"/>
</dbReference>
<dbReference type="GO" id="GO:0005813">
    <property type="term" value="C:centrosome"/>
    <property type="evidence" value="ECO:0007669"/>
    <property type="project" value="TreeGrafter"/>
</dbReference>
<dbReference type="GO" id="GO:0036064">
    <property type="term" value="C:ciliary basal body"/>
    <property type="evidence" value="ECO:0007669"/>
    <property type="project" value="TreeGrafter"/>
</dbReference>
<feature type="region of interest" description="Disordered" evidence="2">
    <location>
        <begin position="516"/>
        <end position="537"/>
    </location>
</feature>
<evidence type="ECO:0000256" key="1">
    <source>
        <dbReference type="SAM" id="Coils"/>
    </source>
</evidence>
<dbReference type="Proteomes" id="UP000075882">
    <property type="component" value="Unassembled WGS sequence"/>
</dbReference>
<dbReference type="PANTHER" id="PTHR24110:SF3">
    <property type="entry name" value="CENTROSOMAL PROTEIN OF 78 KDA"/>
    <property type="match status" value="1"/>
</dbReference>
<dbReference type="InterPro" id="IPR032675">
    <property type="entry name" value="LRR_dom_sf"/>
</dbReference>
<dbReference type="PRINTS" id="PR02062">
    <property type="entry name" value="CENTROSOME78"/>
</dbReference>
<dbReference type="InterPro" id="IPR001611">
    <property type="entry name" value="Leu-rich_rpt"/>
</dbReference>
<protein>
    <recommendedName>
        <fullName evidence="4">Centrosomal protein of 78 kDa</fullName>
    </recommendedName>
</protein>
<feature type="coiled-coil region" evidence="1">
    <location>
        <begin position="376"/>
        <end position="452"/>
    </location>
</feature>
<dbReference type="VEuPathDB" id="VectorBase:ACON2_034529"/>
<evidence type="ECO:0008006" key="4">
    <source>
        <dbReference type="Google" id="ProtNLM"/>
    </source>
</evidence>
<dbReference type="InterPro" id="IPR006553">
    <property type="entry name" value="Leu-rich_rpt_Cys-con_subtyp"/>
</dbReference>
<name>A0A8W7PBT9_ANOCL</name>
<evidence type="ECO:0000256" key="2">
    <source>
        <dbReference type="SAM" id="MobiDB-lite"/>
    </source>
</evidence>
<dbReference type="PANTHER" id="PTHR24110">
    <property type="entry name" value="CENTROSOMAL PROTEIN OF 78 KDA"/>
    <property type="match status" value="1"/>
</dbReference>
<reference evidence="3" key="1">
    <citation type="submission" date="2022-08" db="UniProtKB">
        <authorList>
            <consortium name="EnsemblMetazoa"/>
        </authorList>
    </citation>
    <scope>IDENTIFICATION</scope>
</reference>
<dbReference type="Pfam" id="PF13516">
    <property type="entry name" value="LRR_6"/>
    <property type="match status" value="2"/>
</dbReference>
<feature type="region of interest" description="Disordered" evidence="2">
    <location>
        <begin position="23"/>
        <end position="51"/>
    </location>
</feature>
<sequence>LSSFAPSLRAACILVSSSSTYRQASPQEMSSNTNSTNGKPAGRSERRNRQRAKDFHHRYLALCRSKNFHPLPEIVKTKKKNQSFLDVYGDRFKCYDWQLITDALREDNSLNNVALRLRKTYTEGTDGLVPHSVHEGNGAEKTPLIDKRTFKQLVETLATFLRTNKVVEHFTIEGFPLAGVRLCTLITGLSQNTSLTELNLARCSIGDDGCKALCAEIKFLPNLQLLNLTACQLTVKGCQAVADVIKFQKMQRYATSWEQSLRYGDIKEDKLMGLRYLYLSHNPAIGDYGLLELTDVLKDDAWVRQIHVCNCGLTDVAAQFLTECLNMNASIEKFDIRDNIKISNEACHEILVKLGANVDDDGSDTASASKKSPKTLASLREHCEFLEMQLDSERNRNGQLESTVEQLHLQIGDYAVQMNELQRELAALVKSRNELLERLKKLENKTSKKKGAGCSLRRTHSDAMASVNHEAIETLMVATTSKSEAVVKKDHHTREPQQGGSSLPAVGRIIERSIGDCGAGGGEHEMPLLMDPISEKF</sequence>
<accession>A0A8W7PBT9</accession>
<keyword evidence="1" id="KW-0175">Coiled coil</keyword>
<dbReference type="AlphaFoldDB" id="A0A8W7PBT9"/>